<proteinExistence type="predicted"/>
<protein>
    <submittedName>
        <fullName evidence="2">Uncharacterized protein</fullName>
    </submittedName>
</protein>
<accession>A0ABP0C947</accession>
<reference evidence="2 3" key="1">
    <citation type="submission" date="2024-01" db="EMBL/GenBank/DDBJ databases">
        <authorList>
            <person name="Allen C."/>
            <person name="Tagirdzhanova G."/>
        </authorList>
    </citation>
    <scope>NUCLEOTIDE SEQUENCE [LARGE SCALE GENOMIC DNA]</scope>
</reference>
<keyword evidence="3" id="KW-1185">Reference proteome</keyword>
<comment type="caution">
    <text evidence="2">The sequence shown here is derived from an EMBL/GenBank/DDBJ whole genome shotgun (WGS) entry which is preliminary data.</text>
</comment>
<organism evidence="2 3">
    <name type="scientific">Sporothrix bragantina</name>
    <dbReference type="NCBI Taxonomy" id="671064"/>
    <lineage>
        <taxon>Eukaryota</taxon>
        <taxon>Fungi</taxon>
        <taxon>Dikarya</taxon>
        <taxon>Ascomycota</taxon>
        <taxon>Pezizomycotina</taxon>
        <taxon>Sordariomycetes</taxon>
        <taxon>Sordariomycetidae</taxon>
        <taxon>Ophiostomatales</taxon>
        <taxon>Ophiostomataceae</taxon>
        <taxon>Sporothrix</taxon>
    </lineage>
</organism>
<evidence type="ECO:0000256" key="1">
    <source>
        <dbReference type="SAM" id="MobiDB-lite"/>
    </source>
</evidence>
<dbReference type="EMBL" id="CAWUHC010000069">
    <property type="protein sequence ID" value="CAK7228046.1"/>
    <property type="molecule type" value="Genomic_DNA"/>
</dbReference>
<sequence length="266" mass="27495">MPSPSPPSPPPPPPPPPASPSHYPRQDPFAATVTSVLTSVSVSVSVLTSTETSTSTSISTSTTTATTSDGTRVVPIFYLDERAFEGLPYTVLHHVCGSVAGVDADGGATTYVITTTRVDLVAKSTGTPAAGSNSTAQALEVTSTFDAPTTSSPSTHRTPTASIITALSSWTNNATGPPSTITQGPSTFVYTGTRSGDPSRTVVNQCRLSGTTSARCNLTHVGPIWYTADANWNGTYSTYNYTWTSGDRPANGVVGGTDIDKRRSGS</sequence>
<dbReference type="Proteomes" id="UP001642406">
    <property type="component" value="Unassembled WGS sequence"/>
</dbReference>
<feature type="region of interest" description="Disordered" evidence="1">
    <location>
        <begin position="1"/>
        <end position="26"/>
    </location>
</feature>
<evidence type="ECO:0000313" key="3">
    <source>
        <dbReference type="Proteomes" id="UP001642406"/>
    </source>
</evidence>
<gene>
    <name evidence="2" type="ORF">SBRCBS47491_006772</name>
</gene>
<feature type="compositionally biased region" description="Pro residues" evidence="1">
    <location>
        <begin position="1"/>
        <end position="19"/>
    </location>
</feature>
<name>A0ABP0C947_9PEZI</name>
<feature type="region of interest" description="Disordered" evidence="1">
    <location>
        <begin position="48"/>
        <end position="67"/>
    </location>
</feature>
<evidence type="ECO:0000313" key="2">
    <source>
        <dbReference type="EMBL" id="CAK7228046.1"/>
    </source>
</evidence>